<keyword evidence="2" id="KW-1185">Reference proteome</keyword>
<gene>
    <name evidence="1" type="ORF">BaRGS_00023042</name>
</gene>
<evidence type="ECO:0000313" key="2">
    <source>
        <dbReference type="Proteomes" id="UP001519460"/>
    </source>
</evidence>
<evidence type="ECO:0000313" key="1">
    <source>
        <dbReference type="EMBL" id="KAK7485741.1"/>
    </source>
</evidence>
<dbReference type="AlphaFoldDB" id="A0ABD0KF01"/>
<proteinExistence type="predicted"/>
<organism evidence="1 2">
    <name type="scientific">Batillaria attramentaria</name>
    <dbReference type="NCBI Taxonomy" id="370345"/>
    <lineage>
        <taxon>Eukaryota</taxon>
        <taxon>Metazoa</taxon>
        <taxon>Spiralia</taxon>
        <taxon>Lophotrochozoa</taxon>
        <taxon>Mollusca</taxon>
        <taxon>Gastropoda</taxon>
        <taxon>Caenogastropoda</taxon>
        <taxon>Sorbeoconcha</taxon>
        <taxon>Cerithioidea</taxon>
        <taxon>Batillariidae</taxon>
        <taxon>Batillaria</taxon>
    </lineage>
</organism>
<dbReference type="EMBL" id="JACVVK020000190">
    <property type="protein sequence ID" value="KAK7485741.1"/>
    <property type="molecule type" value="Genomic_DNA"/>
</dbReference>
<accession>A0ABD0KF01</accession>
<comment type="caution">
    <text evidence="1">The sequence shown here is derived from an EMBL/GenBank/DDBJ whole genome shotgun (WGS) entry which is preliminary data.</text>
</comment>
<name>A0ABD0KF01_9CAEN</name>
<sequence length="126" mass="13593">MTMTGTPPRITNASSVVDLQAGRQCADNESLPLDTDGTNDTTSQAECLLTRETSLSASRLELSADLHQRLDVFESASMCESVANDTTEAGEQATMPGTLHECDRFSFSGRLPCTVEDDDFAMSYCV</sequence>
<dbReference type="Proteomes" id="UP001519460">
    <property type="component" value="Unassembled WGS sequence"/>
</dbReference>
<protein>
    <submittedName>
        <fullName evidence="1">Uncharacterized protein</fullName>
    </submittedName>
</protein>
<reference evidence="1 2" key="1">
    <citation type="journal article" date="2023" name="Sci. Data">
        <title>Genome assembly of the Korean intertidal mud-creeper Batillaria attramentaria.</title>
        <authorList>
            <person name="Patra A.K."/>
            <person name="Ho P.T."/>
            <person name="Jun S."/>
            <person name="Lee S.J."/>
            <person name="Kim Y."/>
            <person name="Won Y.J."/>
        </authorList>
    </citation>
    <scope>NUCLEOTIDE SEQUENCE [LARGE SCALE GENOMIC DNA]</scope>
    <source>
        <strain evidence="1">Wonlab-2016</strain>
    </source>
</reference>